<evidence type="ECO:0000313" key="12">
    <source>
        <dbReference type="EMBL" id="OMH79621.1"/>
    </source>
</evidence>
<feature type="compositionally biased region" description="Basic and acidic residues" evidence="10">
    <location>
        <begin position="182"/>
        <end position="191"/>
    </location>
</feature>
<feature type="domain" description="C2H2-type" evidence="11">
    <location>
        <begin position="197"/>
        <end position="224"/>
    </location>
</feature>
<reference evidence="13" key="1">
    <citation type="submission" date="2017-01" db="EMBL/GenBank/DDBJ databases">
        <authorList>
            <person name="Wang Y."/>
            <person name="White M."/>
            <person name="Kvist S."/>
            <person name="Moncalvo J.-M."/>
        </authorList>
    </citation>
    <scope>NUCLEOTIDE SEQUENCE [LARGE SCALE GENOMIC DNA]</scope>
    <source>
        <strain evidence="13">COL-18-3</strain>
    </source>
</reference>
<gene>
    <name evidence="12" type="ORF">AX774_g6963</name>
</gene>
<keyword evidence="2" id="KW-0479">Metal-binding</keyword>
<accession>A0A1R1PF79</accession>
<dbReference type="Pfam" id="PF00096">
    <property type="entry name" value="zf-C2H2"/>
    <property type="match status" value="3"/>
</dbReference>
<evidence type="ECO:0000256" key="3">
    <source>
        <dbReference type="ARBA" id="ARBA00022737"/>
    </source>
</evidence>
<feature type="compositionally biased region" description="Basic and acidic residues" evidence="10">
    <location>
        <begin position="44"/>
        <end position="60"/>
    </location>
</feature>
<protein>
    <submittedName>
        <fullName evidence="12">Transcriptional regulator prz1</fullName>
    </submittedName>
</protein>
<comment type="caution">
    <text evidence="12">The sequence shown here is derived from an EMBL/GenBank/DDBJ whole genome shotgun (WGS) entry which is preliminary data.</text>
</comment>
<dbReference type="PROSITE" id="PS00028">
    <property type="entry name" value="ZINC_FINGER_C2H2_1"/>
    <property type="match status" value="2"/>
</dbReference>
<feature type="domain" description="C2H2-type" evidence="11">
    <location>
        <begin position="253"/>
        <end position="283"/>
    </location>
</feature>
<dbReference type="GO" id="GO:0005634">
    <property type="term" value="C:nucleus"/>
    <property type="evidence" value="ECO:0007669"/>
    <property type="project" value="UniProtKB-SubCell"/>
</dbReference>
<evidence type="ECO:0000259" key="11">
    <source>
        <dbReference type="PROSITE" id="PS50157"/>
    </source>
</evidence>
<comment type="subcellular location">
    <subcellularLocation>
        <location evidence="1">Nucleus</location>
    </subcellularLocation>
</comment>
<keyword evidence="5" id="KW-0862">Zinc</keyword>
<evidence type="ECO:0000256" key="8">
    <source>
        <dbReference type="ARBA" id="ARBA00023242"/>
    </source>
</evidence>
<dbReference type="InterPro" id="IPR013087">
    <property type="entry name" value="Znf_C2H2_type"/>
</dbReference>
<evidence type="ECO:0000256" key="7">
    <source>
        <dbReference type="ARBA" id="ARBA00023163"/>
    </source>
</evidence>
<dbReference type="PROSITE" id="PS50157">
    <property type="entry name" value="ZINC_FINGER_C2H2_2"/>
    <property type="match status" value="3"/>
</dbReference>
<feature type="region of interest" description="Disordered" evidence="10">
    <location>
        <begin position="44"/>
        <end position="63"/>
    </location>
</feature>
<dbReference type="GO" id="GO:1990837">
    <property type="term" value="F:sequence-specific double-stranded DNA binding"/>
    <property type="evidence" value="ECO:0007669"/>
    <property type="project" value="UniProtKB-ARBA"/>
</dbReference>
<keyword evidence="3" id="KW-0677">Repeat</keyword>
<keyword evidence="7" id="KW-0804">Transcription</keyword>
<evidence type="ECO:0000256" key="1">
    <source>
        <dbReference type="ARBA" id="ARBA00004123"/>
    </source>
</evidence>
<dbReference type="OrthoDB" id="8922241at2759"/>
<keyword evidence="6" id="KW-0805">Transcription regulation</keyword>
<dbReference type="GO" id="GO:0008270">
    <property type="term" value="F:zinc ion binding"/>
    <property type="evidence" value="ECO:0007669"/>
    <property type="project" value="UniProtKB-KW"/>
</dbReference>
<feature type="region of interest" description="Disordered" evidence="10">
    <location>
        <begin position="171"/>
        <end position="191"/>
    </location>
</feature>
<proteinExistence type="predicted"/>
<dbReference type="FunFam" id="3.30.160.60:FF:000303">
    <property type="entry name" value="Zinc finger protein 41"/>
    <property type="match status" value="1"/>
</dbReference>
<dbReference type="InterPro" id="IPR036236">
    <property type="entry name" value="Znf_C2H2_sf"/>
</dbReference>
<sequence length="577" mass="65544">MDIRFENKGDCVQLPSIEYIVGNTNHVRPDGGQQLLNINIENGQNKDENAKSKNPDHQQGDDWDYTCDVVDIGSVISIDNRPNLIKNSIKSEKVVNSQHQRDRSSLGSYSLQKDIQGFKVGSAQGVGLDGSSPASNISFGQLNGYKKLPKDSTKMRKGSVTLLNILNPSHVNGQKSEGMAENNKKIEESGKKNKPKYRCSICGLGFARNTSLKSHLLIHSVLKPFVCNVCNMQFRRQQDLKRHSKLHTGEKPHRCLKCNRRFARLDALNRHLKSETVHSSKHILNVSKQIVIKNTKISNSAKKIDGEALRQSVKQGVQSTQNVFDRKREQTIKNIEPLKFRRFSLDHGDANNAESCHILGATVSEVSGLTNNVFMNDKRIDQSELEKNPSLIKDIKCSVFRTKKYGVPINITDQSNKVGNAWDYHNYKGRPFPYSLSPPAGYFYNYNRNDKSLGALNYFKDTSMKRPGAELINTADKCQNRPVGIREHAEYGHRRDLHIDRRHSTTSLLNTERRVIQNVSTSNARYTKFSGSKEVENLEFKLLLNNIFPKLQYITTHVDRLEKMVERLVRNSEKNIQ</sequence>
<dbReference type="SUPFAM" id="SSF57667">
    <property type="entry name" value="beta-beta-alpha zinc fingers"/>
    <property type="match status" value="2"/>
</dbReference>
<dbReference type="EMBL" id="LSSK01001482">
    <property type="protein sequence ID" value="OMH79621.1"/>
    <property type="molecule type" value="Genomic_DNA"/>
</dbReference>
<evidence type="ECO:0000256" key="5">
    <source>
        <dbReference type="ARBA" id="ARBA00022833"/>
    </source>
</evidence>
<evidence type="ECO:0000256" key="6">
    <source>
        <dbReference type="ARBA" id="ARBA00023015"/>
    </source>
</evidence>
<dbReference type="AlphaFoldDB" id="A0A1R1PF79"/>
<organism evidence="12 13">
    <name type="scientific">Zancudomyces culisetae</name>
    <name type="common">Gut fungus</name>
    <name type="synonym">Smittium culisetae</name>
    <dbReference type="NCBI Taxonomy" id="1213189"/>
    <lineage>
        <taxon>Eukaryota</taxon>
        <taxon>Fungi</taxon>
        <taxon>Fungi incertae sedis</taxon>
        <taxon>Zoopagomycota</taxon>
        <taxon>Kickxellomycotina</taxon>
        <taxon>Harpellomycetes</taxon>
        <taxon>Harpellales</taxon>
        <taxon>Legeriomycetaceae</taxon>
        <taxon>Zancudomyces</taxon>
    </lineage>
</organism>
<dbReference type="Gene3D" id="3.30.160.60">
    <property type="entry name" value="Classic Zinc Finger"/>
    <property type="match status" value="3"/>
</dbReference>
<dbReference type="GO" id="GO:0000981">
    <property type="term" value="F:DNA-binding transcription factor activity, RNA polymerase II-specific"/>
    <property type="evidence" value="ECO:0007669"/>
    <property type="project" value="TreeGrafter"/>
</dbReference>
<keyword evidence="13" id="KW-1185">Reference proteome</keyword>
<keyword evidence="4 9" id="KW-0863">Zinc-finger</keyword>
<feature type="domain" description="C2H2-type" evidence="11">
    <location>
        <begin position="225"/>
        <end position="252"/>
    </location>
</feature>
<dbReference type="PANTHER" id="PTHR24394:SF48">
    <property type="entry name" value="ZINC FINGER PROTEIN 771"/>
    <property type="match status" value="1"/>
</dbReference>
<dbReference type="SMART" id="SM00355">
    <property type="entry name" value="ZnF_C2H2"/>
    <property type="match status" value="3"/>
</dbReference>
<evidence type="ECO:0000256" key="4">
    <source>
        <dbReference type="ARBA" id="ARBA00022771"/>
    </source>
</evidence>
<evidence type="ECO:0000256" key="2">
    <source>
        <dbReference type="ARBA" id="ARBA00022723"/>
    </source>
</evidence>
<evidence type="ECO:0000256" key="9">
    <source>
        <dbReference type="PROSITE-ProRule" id="PRU00042"/>
    </source>
</evidence>
<dbReference type="PANTHER" id="PTHR24394">
    <property type="entry name" value="ZINC FINGER PROTEIN"/>
    <property type="match status" value="1"/>
</dbReference>
<dbReference type="Proteomes" id="UP000188320">
    <property type="component" value="Unassembled WGS sequence"/>
</dbReference>
<name>A0A1R1PF79_ZANCU</name>
<evidence type="ECO:0000256" key="10">
    <source>
        <dbReference type="SAM" id="MobiDB-lite"/>
    </source>
</evidence>
<evidence type="ECO:0000313" key="13">
    <source>
        <dbReference type="Proteomes" id="UP000188320"/>
    </source>
</evidence>
<keyword evidence="8" id="KW-0539">Nucleus</keyword>
<dbReference type="FunFam" id="3.30.160.60:FF:000446">
    <property type="entry name" value="Zinc finger protein"/>
    <property type="match status" value="1"/>
</dbReference>